<dbReference type="RefSeq" id="WP_114001750.1">
    <property type="nucleotide sequence ID" value="NZ_PSQG01000004.1"/>
</dbReference>
<dbReference type="Proteomes" id="UP000253208">
    <property type="component" value="Unassembled WGS sequence"/>
</dbReference>
<evidence type="ECO:0000313" key="1">
    <source>
        <dbReference type="EMBL" id="RCH45473.1"/>
    </source>
</evidence>
<gene>
    <name evidence="1" type="ORF">C4886_03870</name>
</gene>
<comment type="caution">
    <text evidence="1">The sequence shown here is derived from an EMBL/GenBank/DDBJ whole genome shotgun (WGS) entry which is preliminary data.</text>
</comment>
<name>A0A367G5G2_9FIRM</name>
<proteinExistence type="predicted"/>
<organism evidence="1 2">
    <name type="scientific">Blautia obeum</name>
    <dbReference type="NCBI Taxonomy" id="40520"/>
    <lineage>
        <taxon>Bacteria</taxon>
        <taxon>Bacillati</taxon>
        <taxon>Bacillota</taxon>
        <taxon>Clostridia</taxon>
        <taxon>Lachnospirales</taxon>
        <taxon>Lachnospiraceae</taxon>
        <taxon>Blautia</taxon>
    </lineage>
</organism>
<evidence type="ECO:0000313" key="2">
    <source>
        <dbReference type="Proteomes" id="UP000253208"/>
    </source>
</evidence>
<dbReference type="EMBL" id="PSQG01000004">
    <property type="protein sequence ID" value="RCH45473.1"/>
    <property type="molecule type" value="Genomic_DNA"/>
</dbReference>
<sequence>MAIRYYDEPIVGRSKVPMAELQRQIQELEIKNYGHVLPKTVTKRQKRKTIYSIKKKCLVYKDTGEKVGF</sequence>
<protein>
    <submittedName>
        <fullName evidence="1">Uncharacterized protein</fullName>
    </submittedName>
</protein>
<dbReference type="AlphaFoldDB" id="A0A367G5G2"/>
<accession>A0A367G5G2</accession>
<reference evidence="1 2" key="1">
    <citation type="submission" date="2018-02" db="EMBL/GenBank/DDBJ databases">
        <title>Complete genome sequencing of Faecalibacterium prausnitzii strains isolated from the human gut.</title>
        <authorList>
            <person name="Fitzgerald B.C."/>
            <person name="Shkoporov A.N."/>
            <person name="Ross P.R."/>
            <person name="Hill C."/>
        </authorList>
    </citation>
    <scope>NUCLEOTIDE SEQUENCE [LARGE SCALE GENOMIC DNA]</scope>
    <source>
        <strain evidence="1 2">APC942/31-1</strain>
    </source>
</reference>